<reference evidence="3 4" key="1">
    <citation type="submission" date="2018-03" db="EMBL/GenBank/DDBJ databases">
        <authorList>
            <person name="Guldener U."/>
        </authorList>
    </citation>
    <scope>NUCLEOTIDE SEQUENCE [LARGE SCALE GENOMIC DNA]</scope>
    <source>
        <strain evidence="3 4">DAOM196992</strain>
    </source>
</reference>
<evidence type="ECO:0000256" key="2">
    <source>
        <dbReference type="SAM" id="Phobius"/>
    </source>
</evidence>
<dbReference type="AlphaFoldDB" id="A0A5C3F7C9"/>
<evidence type="ECO:0000256" key="1">
    <source>
        <dbReference type="SAM" id="MobiDB-lite"/>
    </source>
</evidence>
<feature type="compositionally biased region" description="Pro residues" evidence="1">
    <location>
        <begin position="55"/>
        <end position="72"/>
    </location>
</feature>
<feature type="region of interest" description="Disordered" evidence="1">
    <location>
        <begin position="50"/>
        <end position="72"/>
    </location>
</feature>
<keyword evidence="2" id="KW-1133">Transmembrane helix</keyword>
<sequence>MGQLGERAGSGWVFPWMPASAHFFPLPALLVGLPLDTASLKHNDIITITDRRHPQPPTSPPPPPAPAPAPTPLPTLDTPSYWFYTGAHSRPTPRRRHHRARHATVGQTDPRTLATYRFRWPRHPPAAFHPSPPHLAAATAFVLRTHPRFFPSSLRHTVVIVAAAACPPPPQATAAAARARLFSPLLVKPLCTRTLGPCVSLYTSSSSINIIIIIIIITVVTTATGTLSP</sequence>
<dbReference type="Proteomes" id="UP000323386">
    <property type="component" value="Unassembled WGS sequence"/>
</dbReference>
<proteinExistence type="predicted"/>
<keyword evidence="2" id="KW-0812">Transmembrane</keyword>
<feature type="transmembrane region" description="Helical" evidence="2">
    <location>
        <begin position="208"/>
        <end position="227"/>
    </location>
</feature>
<organism evidence="3 4">
    <name type="scientific">Pseudozyma flocculosa</name>
    <dbReference type="NCBI Taxonomy" id="84751"/>
    <lineage>
        <taxon>Eukaryota</taxon>
        <taxon>Fungi</taxon>
        <taxon>Dikarya</taxon>
        <taxon>Basidiomycota</taxon>
        <taxon>Ustilaginomycotina</taxon>
        <taxon>Ustilaginomycetes</taxon>
        <taxon>Ustilaginales</taxon>
        <taxon>Ustilaginaceae</taxon>
        <taxon>Pseudozyma</taxon>
    </lineage>
</organism>
<evidence type="ECO:0000313" key="4">
    <source>
        <dbReference type="Proteomes" id="UP000323386"/>
    </source>
</evidence>
<protein>
    <submittedName>
        <fullName evidence="3">Uncharacterized protein</fullName>
    </submittedName>
</protein>
<gene>
    <name evidence="3" type="ORF">PSFLO_04650</name>
</gene>
<name>A0A5C3F7C9_9BASI</name>
<accession>A0A5C3F7C9</accession>
<keyword evidence="2" id="KW-0472">Membrane</keyword>
<evidence type="ECO:0000313" key="3">
    <source>
        <dbReference type="EMBL" id="SPO39171.1"/>
    </source>
</evidence>
<keyword evidence="4" id="KW-1185">Reference proteome</keyword>
<dbReference type="EMBL" id="OOIP01000013">
    <property type="protein sequence ID" value="SPO39171.1"/>
    <property type="molecule type" value="Genomic_DNA"/>
</dbReference>